<evidence type="ECO:0000259" key="7">
    <source>
        <dbReference type="Pfam" id="PF00722"/>
    </source>
</evidence>
<evidence type="ECO:0000259" key="8">
    <source>
        <dbReference type="Pfam" id="PF01755"/>
    </source>
</evidence>
<protein>
    <submittedName>
        <fullName evidence="9">Probable glycosidase crf1</fullName>
    </submittedName>
</protein>
<evidence type="ECO:0000256" key="1">
    <source>
        <dbReference type="ARBA" id="ARBA00004609"/>
    </source>
</evidence>
<keyword evidence="4" id="KW-0328">Glycosyltransferase</keyword>
<evidence type="ECO:0000313" key="9">
    <source>
        <dbReference type="EMBL" id="GCB21470.1"/>
    </source>
</evidence>
<keyword evidence="9" id="KW-0378">Hydrolase</keyword>
<keyword evidence="10" id="KW-1185">Reference proteome</keyword>
<dbReference type="Pfam" id="PF01755">
    <property type="entry name" value="Glyco_transf_25"/>
    <property type="match status" value="1"/>
</dbReference>
<evidence type="ECO:0000256" key="4">
    <source>
        <dbReference type="ARBA" id="ARBA00022676"/>
    </source>
</evidence>
<dbReference type="Gene3D" id="2.60.120.200">
    <property type="match status" value="1"/>
</dbReference>
<dbReference type="GO" id="GO:0005886">
    <property type="term" value="C:plasma membrane"/>
    <property type="evidence" value="ECO:0007669"/>
    <property type="project" value="UniProtKB-SubCell"/>
</dbReference>
<dbReference type="SUPFAM" id="SSF49899">
    <property type="entry name" value="Concanavalin A-like lectins/glucanases"/>
    <property type="match status" value="1"/>
</dbReference>
<name>A0A401KQA4_ASPAW</name>
<dbReference type="InterPro" id="IPR000757">
    <property type="entry name" value="Beta-glucanase-like"/>
</dbReference>
<comment type="caution">
    <text evidence="9">The sequence shown here is derived from an EMBL/GenBank/DDBJ whole genome shotgun (WGS) entry which is preliminary data.</text>
</comment>
<dbReference type="EMBL" id="BDHI01000008">
    <property type="protein sequence ID" value="GCB21470.1"/>
    <property type="molecule type" value="Genomic_DNA"/>
</dbReference>
<evidence type="ECO:0000256" key="5">
    <source>
        <dbReference type="ARBA" id="ARBA00022679"/>
    </source>
</evidence>
<evidence type="ECO:0000313" key="10">
    <source>
        <dbReference type="Proteomes" id="UP000286921"/>
    </source>
</evidence>
<feature type="domain" description="Glycosyl transferase family 25" evidence="8">
    <location>
        <begin position="191"/>
        <end position="400"/>
    </location>
</feature>
<feature type="region of interest" description="Disordered" evidence="6">
    <location>
        <begin position="143"/>
        <end position="171"/>
    </location>
</feature>
<keyword evidence="3" id="KW-1003">Cell membrane</keyword>
<dbReference type="GO" id="GO:0004553">
    <property type="term" value="F:hydrolase activity, hydrolyzing O-glycosyl compounds"/>
    <property type="evidence" value="ECO:0007669"/>
    <property type="project" value="InterPro"/>
</dbReference>
<dbReference type="GO" id="GO:0016740">
    <property type="term" value="F:transferase activity"/>
    <property type="evidence" value="ECO:0007669"/>
    <property type="project" value="UniProtKB-KW"/>
</dbReference>
<evidence type="ECO:0000256" key="6">
    <source>
        <dbReference type="SAM" id="MobiDB-lite"/>
    </source>
</evidence>
<dbReference type="Proteomes" id="UP000286921">
    <property type="component" value="Unassembled WGS sequence"/>
</dbReference>
<keyword evidence="5" id="KW-0808">Transferase</keyword>
<keyword evidence="3" id="KW-0472">Membrane</keyword>
<proteinExistence type="inferred from homology"/>
<keyword evidence="9" id="KW-0326">Glycosidase</keyword>
<dbReference type="PANTHER" id="PTHR10730">
    <property type="entry name" value="PROCOLLAGEN-LYSINE,2-OXOGLUTARATE 5-DIOXYGENASE/GLYCOSYLTRANSFERASE 25 FAMILY MEMBER"/>
    <property type="match status" value="1"/>
</dbReference>
<dbReference type="PANTHER" id="PTHR10730:SF53">
    <property type="entry name" value="GLYCOSYLTRANSFERASE 25 FAMILY MEMBER"/>
    <property type="match status" value="1"/>
</dbReference>
<dbReference type="AlphaFoldDB" id="A0A401KQA4"/>
<dbReference type="InterPro" id="IPR013320">
    <property type="entry name" value="ConA-like_dom_sf"/>
</dbReference>
<dbReference type="CDD" id="cd06532">
    <property type="entry name" value="Glyco_transf_25"/>
    <property type="match status" value="1"/>
</dbReference>
<evidence type="ECO:0000256" key="2">
    <source>
        <dbReference type="ARBA" id="ARBA00006721"/>
    </source>
</evidence>
<evidence type="ECO:0000256" key="3">
    <source>
        <dbReference type="ARBA" id="ARBA00022475"/>
    </source>
</evidence>
<dbReference type="InterPro" id="IPR002654">
    <property type="entry name" value="Glyco_trans_25"/>
</dbReference>
<dbReference type="InterPro" id="IPR050757">
    <property type="entry name" value="Collagen_mod_GT25"/>
</dbReference>
<comment type="subcellular location">
    <subcellularLocation>
        <location evidence="1">Cell membrane</location>
        <topology evidence="1">Lipid-anchor</topology>
        <topology evidence="1">GPI-anchor</topology>
    </subcellularLocation>
</comment>
<dbReference type="GO" id="GO:0005975">
    <property type="term" value="P:carbohydrate metabolic process"/>
    <property type="evidence" value="ECO:0007669"/>
    <property type="project" value="InterPro"/>
</dbReference>
<comment type="similarity">
    <text evidence="2">Belongs to the glycosyltransferase 25 family.</text>
</comment>
<gene>
    <name evidence="9" type="ORF">AAWM_04355</name>
</gene>
<feature type="domain" description="GH16" evidence="7">
    <location>
        <begin position="82"/>
        <end position="149"/>
    </location>
</feature>
<organism evidence="9 10">
    <name type="scientific">Aspergillus awamori</name>
    <name type="common">Black koji mold</name>
    <dbReference type="NCBI Taxonomy" id="105351"/>
    <lineage>
        <taxon>Eukaryota</taxon>
        <taxon>Fungi</taxon>
        <taxon>Dikarya</taxon>
        <taxon>Ascomycota</taxon>
        <taxon>Pezizomycotina</taxon>
        <taxon>Eurotiomycetes</taxon>
        <taxon>Eurotiomycetidae</taxon>
        <taxon>Eurotiales</taxon>
        <taxon>Aspergillaceae</taxon>
        <taxon>Aspergillus</taxon>
    </lineage>
</organism>
<accession>A0A401KQA4</accession>
<sequence>MIHPHPTPVATPDYLIFVYFSQGHCFAEPIRGQAVSLARKTGTGSLRRPPRPFDDDQRLSMTSEYPDLGTLQARGYGQTGLVEVLGSYATQLKTDYFGEGDSSTSNRRTWESIDDPQSKFHNYTLSCTTTALTWSIEGTPTGFTKKTTDIRGGTKQQAWTSEMRDMPRDPAAGRTILNLDTIKNETLGFERILCINLPSRPDKRDAITLGSSVTQFRVDWIDGVSSEDMSPKAYPPRYDEPDRPRMLAGEIGSWRAHLNAMQRIVSERISSALILEDDVDWDVTLKNQLQEFALGTLALQAESHPKTTPYGDEWDILWLGHCGTKCQKNIPFYIFKNDPTSIPVYGLPQYWAGPAVHELVDNIKHNRIICKTSLAVCSSAYAVSFNAAQKILAALSVLPDDESMPPGQSVVYDVMLGRLCENGYLRCISSHPSLFGNWKGAGLPSKASDIQYKYDGPREQKTFEGASFQGLVYSTMYNLGTLLDGERVVVSNVNDVMKPKLDLKKVRRVEGGLHVLDYEEMVLSRVG</sequence>
<dbReference type="Pfam" id="PF00722">
    <property type="entry name" value="Glyco_hydro_16"/>
    <property type="match status" value="1"/>
</dbReference>
<reference evidence="9 10" key="1">
    <citation type="submission" date="2016-09" db="EMBL/GenBank/DDBJ databases">
        <title>Aspergillus awamori IFM 58123T.</title>
        <authorList>
            <person name="Kusuya Y."/>
            <person name="Shimizu M."/>
            <person name="Takahashi H."/>
            <person name="Yaguchi T."/>
        </authorList>
    </citation>
    <scope>NUCLEOTIDE SEQUENCE [LARGE SCALE GENOMIC DNA]</scope>
    <source>
        <strain evidence="9 10">IFM 58123</strain>
    </source>
</reference>